<accession>A0A5C5VFV2</accession>
<evidence type="ECO:0000313" key="3">
    <source>
        <dbReference type="Proteomes" id="UP000316714"/>
    </source>
</evidence>
<gene>
    <name evidence="2" type="ORF">KOR34_19270</name>
</gene>
<evidence type="ECO:0000256" key="1">
    <source>
        <dbReference type="SAM" id="SignalP"/>
    </source>
</evidence>
<name>A0A5C5VFV2_9BACT</name>
<evidence type="ECO:0000313" key="2">
    <source>
        <dbReference type="EMBL" id="TWT36981.1"/>
    </source>
</evidence>
<dbReference type="OrthoDB" id="280419at2"/>
<comment type="caution">
    <text evidence="2">The sequence shown here is derived from an EMBL/GenBank/DDBJ whole genome shotgun (WGS) entry which is preliminary data.</text>
</comment>
<protein>
    <recommendedName>
        <fullName evidence="4">PEP-CTERM protein-sorting domain-containing protein</fullName>
    </recommendedName>
</protein>
<dbReference type="Proteomes" id="UP000316714">
    <property type="component" value="Unassembled WGS sequence"/>
</dbReference>
<feature type="signal peptide" evidence="1">
    <location>
        <begin position="1"/>
        <end position="22"/>
    </location>
</feature>
<organism evidence="2 3">
    <name type="scientific">Posidoniimonas corsicana</name>
    <dbReference type="NCBI Taxonomy" id="1938618"/>
    <lineage>
        <taxon>Bacteria</taxon>
        <taxon>Pseudomonadati</taxon>
        <taxon>Planctomycetota</taxon>
        <taxon>Planctomycetia</taxon>
        <taxon>Pirellulales</taxon>
        <taxon>Lacipirellulaceae</taxon>
        <taxon>Posidoniimonas</taxon>
    </lineage>
</organism>
<feature type="chain" id="PRO_5023060250" description="PEP-CTERM protein-sorting domain-containing protein" evidence="1">
    <location>
        <begin position="23"/>
        <end position="321"/>
    </location>
</feature>
<keyword evidence="1" id="KW-0732">Signal</keyword>
<evidence type="ECO:0008006" key="4">
    <source>
        <dbReference type="Google" id="ProtNLM"/>
    </source>
</evidence>
<proteinExistence type="predicted"/>
<keyword evidence="3" id="KW-1185">Reference proteome</keyword>
<dbReference type="AlphaFoldDB" id="A0A5C5VFV2"/>
<dbReference type="RefSeq" id="WP_146564325.1">
    <property type="nucleotide sequence ID" value="NZ_SIHJ01000001.1"/>
</dbReference>
<reference evidence="2 3" key="1">
    <citation type="submission" date="2019-02" db="EMBL/GenBank/DDBJ databases">
        <title>Deep-cultivation of Planctomycetes and their phenomic and genomic characterization uncovers novel biology.</title>
        <authorList>
            <person name="Wiegand S."/>
            <person name="Jogler M."/>
            <person name="Boedeker C."/>
            <person name="Pinto D."/>
            <person name="Vollmers J."/>
            <person name="Rivas-Marin E."/>
            <person name="Kohn T."/>
            <person name="Peeters S.H."/>
            <person name="Heuer A."/>
            <person name="Rast P."/>
            <person name="Oberbeckmann S."/>
            <person name="Bunk B."/>
            <person name="Jeske O."/>
            <person name="Meyerdierks A."/>
            <person name="Storesund J.E."/>
            <person name="Kallscheuer N."/>
            <person name="Luecker S."/>
            <person name="Lage O.M."/>
            <person name="Pohl T."/>
            <person name="Merkel B.J."/>
            <person name="Hornburger P."/>
            <person name="Mueller R.-W."/>
            <person name="Bruemmer F."/>
            <person name="Labrenz M."/>
            <person name="Spormann A.M."/>
            <person name="Op Den Camp H."/>
            <person name="Overmann J."/>
            <person name="Amann R."/>
            <person name="Jetten M.S.M."/>
            <person name="Mascher T."/>
            <person name="Medema M.H."/>
            <person name="Devos D.P."/>
            <person name="Kaster A.-K."/>
            <person name="Ovreas L."/>
            <person name="Rohde M."/>
            <person name="Galperin M.Y."/>
            <person name="Jogler C."/>
        </authorList>
    </citation>
    <scope>NUCLEOTIDE SEQUENCE [LARGE SCALE GENOMIC DNA]</scope>
    <source>
        <strain evidence="2 3">KOR34</strain>
    </source>
</reference>
<sequence length="321" mass="34114" precursor="true">MKSTHLCLFVLALVAGPAIQSASAISLIPDADARLANDSNRGPTSNVGSSGLWEVRWHEAPRVRIGYVRYDITGVSPSLFADATLSGTFTASSYNGPGTWDVYGLNDDVVANAGTGRQGNDWDESTINYANAGGVDNSAAEGTFAFTDSSFLGTITLDGVDEQPLPFSSNPTDLSLETFLNADTDGLVTFLFMDSSQTGAEYRIDSKEGNMEDGHGPTTLNFELNCDPGDVDCMGGVTLDDLAIIAANFRTSNFREFGDLTGDGFVDFDDFGEWKDNYTGSLEGVDLSFLSSPAPEPSASMLVATLLVSCIGRRRSAHPCK</sequence>
<dbReference type="EMBL" id="SIHJ01000001">
    <property type="protein sequence ID" value="TWT36981.1"/>
    <property type="molecule type" value="Genomic_DNA"/>
</dbReference>